<reference evidence="1 2" key="1">
    <citation type="submission" date="2020-07" db="EMBL/GenBank/DDBJ databases">
        <title>Halophilic bacteria isolated from french cheeses.</title>
        <authorList>
            <person name="Kothe C.I."/>
            <person name="Farah-Kraiem B."/>
            <person name="Renault P."/>
            <person name="Dridi B."/>
        </authorList>
    </citation>
    <scope>NUCLEOTIDE SEQUENCE [LARGE SCALE GENOMIC DNA]</scope>
    <source>
        <strain evidence="1 2">FME20</strain>
    </source>
</reference>
<comment type="caution">
    <text evidence="1">The sequence shown here is derived from an EMBL/GenBank/DDBJ whole genome shotgun (WGS) entry which is preliminary data.</text>
</comment>
<sequence length="599" mass="66936">MAFQKKKNRKSLPSASGMADLKSNITPISMDAMVLSFGGRPAYFKRLNYFGCPAPLTGKKGKMPESKVDMNRREFVADMYGLFSGFHLDSQTGYTDFRQLTYYINALDNHGRRIDFSEDNILWYMEHKRSQYLKGDIAKGSLGVARKFLSVLLVAMGDVALARKLPSIKKVSESAVPHKTLSDDDLVATGKKLMISYMAYSRIVLSGKAPSICPLFDAVELSSKGFTEDEISAFEFTAKMRVFNGDWRNLVTRLAFMIVSLWTGANLTPLGKLTRGDAIFKKGDGDNYEFDSVKARALYAEQKLGFGFVKRTKLFIENWLLVSDTFTSDKDAPLFPFFGNHGELNPGSCIYLNPHRAINNAIVPYGYPRINTSVLRKTRSSILLRAFGDIFVVADANRSSPETAAKSYLYGVEATHQIQLAGAFIAQESIAFGVSKKLAIENATYKFKDPLTEAEWLAKKKKIPNKTPTGMRCQDPFGERAKQSLIPVRDLHSSDTGACVDFLGCFGCEHHGLIAEKDDIWLMMSFRDSIIDTMSRPSLNSLPSTKLEKTLNTVGEIMKRFEQKAPAEYRAALELNKESSHPLYNDESALEDLLEVYAL</sequence>
<organism evidence="1 2">
    <name type="scientific">Halomonas colorata</name>
    <dbReference type="NCBI Taxonomy" id="2742615"/>
    <lineage>
        <taxon>Bacteria</taxon>
        <taxon>Pseudomonadati</taxon>
        <taxon>Pseudomonadota</taxon>
        <taxon>Gammaproteobacteria</taxon>
        <taxon>Oceanospirillales</taxon>
        <taxon>Halomonadaceae</taxon>
        <taxon>Halomonas</taxon>
    </lineage>
</organism>
<keyword evidence="2" id="KW-1185">Reference proteome</keyword>
<accession>A0ABR9G1W9</accession>
<protein>
    <recommendedName>
        <fullName evidence="3">Integrase</fullName>
    </recommendedName>
</protein>
<evidence type="ECO:0008006" key="3">
    <source>
        <dbReference type="Google" id="ProtNLM"/>
    </source>
</evidence>
<name>A0ABR9G1W9_9GAMM</name>
<proteinExistence type="predicted"/>
<evidence type="ECO:0000313" key="1">
    <source>
        <dbReference type="EMBL" id="MBE0464864.1"/>
    </source>
</evidence>
<dbReference type="EMBL" id="RRZB01000049">
    <property type="protein sequence ID" value="MBE0464864.1"/>
    <property type="molecule type" value="Genomic_DNA"/>
</dbReference>
<gene>
    <name evidence="1" type="ORF">EI547_15595</name>
</gene>
<evidence type="ECO:0000313" key="2">
    <source>
        <dbReference type="Proteomes" id="UP001645038"/>
    </source>
</evidence>
<dbReference type="RefSeq" id="WP_192539316.1">
    <property type="nucleotide sequence ID" value="NZ_RRZB01000049.1"/>
</dbReference>
<dbReference type="Proteomes" id="UP001645038">
    <property type="component" value="Unassembled WGS sequence"/>
</dbReference>